<dbReference type="Proteomes" id="UP000196239">
    <property type="component" value="Chromosome 1"/>
</dbReference>
<name>A0A128A4A6_9ARCH</name>
<protein>
    <submittedName>
        <fullName evidence="1">Uncharacterized protein</fullName>
    </submittedName>
</protein>
<organism evidence="1 2">
    <name type="scientific">Nitrosotalea devaniterrae</name>
    <dbReference type="NCBI Taxonomy" id="1078905"/>
    <lineage>
        <taxon>Archaea</taxon>
        <taxon>Nitrososphaerota</taxon>
        <taxon>Nitrososphaeria</taxon>
        <taxon>Nitrosotaleales</taxon>
        <taxon>Nitrosotaleaceae</taxon>
        <taxon>Nitrosotalea</taxon>
    </lineage>
</organism>
<evidence type="ECO:0000313" key="1">
    <source>
        <dbReference type="EMBL" id="CUR52181.1"/>
    </source>
</evidence>
<sequence length="56" mass="6396">MFRSLLLSFAARMIDRRTSFMPLMISFPSIGFIVTTSSTIIGLTIMHFYSKSDKMV</sequence>
<dbReference type="AlphaFoldDB" id="A0A128A4A6"/>
<accession>A0A128A4A6</accession>
<reference evidence="2" key="1">
    <citation type="submission" date="2015-10" db="EMBL/GenBank/DDBJ databases">
        <authorList>
            <person name="Lehtovirta-Morley L.E."/>
            <person name="Vieille C."/>
        </authorList>
    </citation>
    <scope>NUCLEOTIDE SEQUENCE [LARGE SCALE GENOMIC DNA]</scope>
</reference>
<dbReference type="EMBL" id="LN890280">
    <property type="protein sequence ID" value="CUR52181.1"/>
    <property type="molecule type" value="Genomic_DNA"/>
</dbReference>
<proteinExistence type="predicted"/>
<gene>
    <name evidence="1" type="ORF">NDEV_1416</name>
</gene>
<evidence type="ECO:0000313" key="2">
    <source>
        <dbReference type="Proteomes" id="UP000196239"/>
    </source>
</evidence>
<dbReference type="KEGG" id="ndv:NDEV_1416"/>
<keyword evidence="2" id="KW-1185">Reference proteome</keyword>